<evidence type="ECO:0000313" key="4">
    <source>
        <dbReference type="Proteomes" id="UP000198287"/>
    </source>
</evidence>
<feature type="compositionally biased region" description="Acidic residues" evidence="1">
    <location>
        <begin position="391"/>
        <end position="409"/>
    </location>
</feature>
<feature type="compositionally biased region" description="Polar residues" evidence="1">
    <location>
        <begin position="157"/>
        <end position="168"/>
    </location>
</feature>
<evidence type="ECO:0000313" key="3">
    <source>
        <dbReference type="EMBL" id="OXA55758.1"/>
    </source>
</evidence>
<dbReference type="AlphaFoldDB" id="A0A226EEQ9"/>
<evidence type="ECO:0000256" key="2">
    <source>
        <dbReference type="SAM" id="Phobius"/>
    </source>
</evidence>
<dbReference type="STRING" id="158441.A0A226EEQ9"/>
<feature type="compositionally biased region" description="Low complexity" evidence="1">
    <location>
        <begin position="336"/>
        <end position="346"/>
    </location>
</feature>
<feature type="compositionally biased region" description="Basic and acidic residues" evidence="1">
    <location>
        <begin position="265"/>
        <end position="277"/>
    </location>
</feature>
<keyword evidence="2" id="KW-1133">Transmembrane helix</keyword>
<dbReference type="OrthoDB" id="6381952at2759"/>
<feature type="compositionally biased region" description="Basic and acidic residues" evidence="1">
    <location>
        <begin position="433"/>
        <end position="449"/>
    </location>
</feature>
<dbReference type="EMBL" id="LNIX01000004">
    <property type="protein sequence ID" value="OXA55758.1"/>
    <property type="molecule type" value="Genomic_DNA"/>
</dbReference>
<feature type="compositionally biased region" description="Basic and acidic residues" evidence="1">
    <location>
        <begin position="102"/>
        <end position="136"/>
    </location>
</feature>
<feature type="region of interest" description="Disordered" evidence="1">
    <location>
        <begin position="102"/>
        <end position="181"/>
    </location>
</feature>
<feature type="region of interest" description="Disordered" evidence="1">
    <location>
        <begin position="321"/>
        <end position="513"/>
    </location>
</feature>
<feature type="compositionally biased region" description="Acidic residues" evidence="1">
    <location>
        <begin position="360"/>
        <end position="376"/>
    </location>
</feature>
<reference evidence="3 4" key="1">
    <citation type="submission" date="2015-12" db="EMBL/GenBank/DDBJ databases">
        <title>The genome of Folsomia candida.</title>
        <authorList>
            <person name="Faddeeva A."/>
            <person name="Derks M.F."/>
            <person name="Anvar Y."/>
            <person name="Smit S."/>
            <person name="Van Straalen N."/>
            <person name="Roelofs D."/>
        </authorList>
    </citation>
    <scope>NUCLEOTIDE SEQUENCE [LARGE SCALE GENOMIC DNA]</scope>
    <source>
        <strain evidence="3 4">VU population</strain>
        <tissue evidence="3">Whole body</tissue>
    </source>
</reference>
<keyword evidence="2" id="KW-0812">Transmembrane</keyword>
<feature type="transmembrane region" description="Helical" evidence="2">
    <location>
        <begin position="47"/>
        <end position="69"/>
    </location>
</feature>
<protein>
    <submittedName>
        <fullName evidence="3">Uncharacterized protein</fullName>
    </submittedName>
</protein>
<keyword evidence="2" id="KW-0472">Membrane</keyword>
<feature type="region of interest" description="Disordered" evidence="1">
    <location>
        <begin position="599"/>
        <end position="659"/>
    </location>
</feature>
<dbReference type="Proteomes" id="UP000198287">
    <property type="component" value="Unassembled WGS sequence"/>
</dbReference>
<feature type="region of interest" description="Disordered" evidence="1">
    <location>
        <begin position="242"/>
        <end position="290"/>
    </location>
</feature>
<gene>
    <name evidence="3" type="ORF">Fcan01_09755</name>
</gene>
<keyword evidence="4" id="KW-1185">Reference proteome</keyword>
<comment type="caution">
    <text evidence="3">The sequence shown here is derived from an EMBL/GenBank/DDBJ whole genome shotgun (WGS) entry which is preliminary data.</text>
</comment>
<name>A0A226EEQ9_FOLCA</name>
<proteinExistence type="predicted"/>
<feature type="compositionally biased region" description="Low complexity" evidence="1">
    <location>
        <begin position="604"/>
        <end position="615"/>
    </location>
</feature>
<organism evidence="3 4">
    <name type="scientific">Folsomia candida</name>
    <name type="common">Springtail</name>
    <dbReference type="NCBI Taxonomy" id="158441"/>
    <lineage>
        <taxon>Eukaryota</taxon>
        <taxon>Metazoa</taxon>
        <taxon>Ecdysozoa</taxon>
        <taxon>Arthropoda</taxon>
        <taxon>Hexapoda</taxon>
        <taxon>Collembola</taxon>
        <taxon>Entomobryomorpha</taxon>
        <taxon>Isotomoidea</taxon>
        <taxon>Isotomidae</taxon>
        <taxon>Proisotominae</taxon>
        <taxon>Folsomia</taxon>
    </lineage>
</organism>
<sequence length="659" mass="72670">MERARHRLRRLALVASGCGGAEKRMPENERQTVFRFRKFSNFSGDKFIKVCLVSSAVIYFLCLSSHPVLSAEVGINTGQRSGGGGGSESNSSLSHLREILHRGESSRSKGGGDDHGESAFDRSISESKNITRDKISSHVNKHHSNPGHNRDLLHNCKNCSSTKTSGNDHVQPENEESEDSHKIEAILRDIFLDELDDNAFAQEDDDEDELENFSSSRHDILEHKAEGKSNLEAGIVSRHARSEPPLFPQGRAHQGGNNKGTRAAPGEKGKNKRADKGKNKKKVSSKGSDLSKYNEYMDAVFSRMNVMIKKKRMDPLRVNLYAGPSKTSQKKKNNKNKNTGSSSTNNKNKKRNHSPRMDLESEEEDELDEEGEETDSEVGPARKNIYLEVAHDEDDDGPQALDEDEDEIETREANVRKIRAILENAGNSSSPLLEEHQDSEGPRGNESKPKKPKVPSNKGSKSKDKGLQKGNNKKNNKNSQSQEKDKNKNKNKKQAQQQAQRTKPTRGILHGLSSLKRDGNVAVIRQGDKVRIVRANFILGPVALEILPKKTKKSEDSDDSTKPVAATATASKLKGILEVRLKKGAPTQIRKLRVFPPKSVKVNGTAGSSGSTTTTTGGGKRKPQQYGKVTPMATARLRQVASTVVKQTDSKRIQPPISK</sequence>
<accession>A0A226EEQ9</accession>
<evidence type="ECO:0000256" key="1">
    <source>
        <dbReference type="SAM" id="MobiDB-lite"/>
    </source>
</evidence>